<accession>A0A6M4AWR8</accession>
<sequence>MILFRVREFASVCFYRLLSPFFGGFGRRVRIVSPLRLVGAKFMVFSDDVTLASGAYVAALTDLVLQPRLEIGRGTKIGDHSHIICAHSVTFGERVLAANRVFVTDNGHRYADVDVAIMDQRLEALAAVHIGDHSWIGENVCILGASIGRHCVIASNSVVNRDVPDYCVAAGAPAKIVRRYSPEHGQWLPTDGQGKFASDADV</sequence>
<dbReference type="EMBL" id="CP053015">
    <property type="protein sequence ID" value="QJQ32772.1"/>
    <property type="molecule type" value="Genomic_DNA"/>
</dbReference>
<dbReference type="InterPro" id="IPR001451">
    <property type="entry name" value="Hexapep"/>
</dbReference>
<dbReference type="Pfam" id="PF00132">
    <property type="entry name" value="Hexapep"/>
    <property type="match status" value="1"/>
</dbReference>
<dbReference type="SUPFAM" id="SSF51161">
    <property type="entry name" value="Trimeric LpxA-like enzymes"/>
    <property type="match status" value="1"/>
</dbReference>
<evidence type="ECO:0000313" key="1">
    <source>
        <dbReference type="EMBL" id="QJQ32772.1"/>
    </source>
</evidence>
<dbReference type="InterPro" id="IPR051159">
    <property type="entry name" value="Hexapeptide_acetyltransf"/>
</dbReference>
<dbReference type="CDD" id="cd04647">
    <property type="entry name" value="LbH_MAT_like"/>
    <property type="match status" value="1"/>
</dbReference>
<proteinExistence type="predicted"/>
<dbReference type="PANTHER" id="PTHR23416">
    <property type="entry name" value="SIALIC ACID SYNTHASE-RELATED"/>
    <property type="match status" value="1"/>
</dbReference>
<dbReference type="RefSeq" id="WP_169946366.1">
    <property type="nucleotide sequence ID" value="NZ_CP053015.1"/>
</dbReference>
<keyword evidence="2" id="KW-1185">Reference proteome</keyword>
<name>A0A6M4AWR8_9SPHN</name>
<keyword evidence="1" id="KW-0012">Acyltransferase</keyword>
<dbReference type="Proteomes" id="UP000503018">
    <property type="component" value="Chromosome"/>
</dbReference>
<reference evidence="1 2" key="1">
    <citation type="submission" date="2020-01" db="EMBL/GenBank/DDBJ databases">
        <title>Sphingomonas sp. strain CSW-10.</title>
        <authorList>
            <person name="Chen W.-M."/>
        </authorList>
    </citation>
    <scope>NUCLEOTIDE SEQUENCE [LARGE SCALE GENOMIC DNA]</scope>
    <source>
        <strain evidence="1 2">CSW-10</strain>
    </source>
</reference>
<dbReference type="KEGG" id="slan:GV829_10225"/>
<keyword evidence="1" id="KW-0808">Transferase</keyword>
<dbReference type="AlphaFoldDB" id="A0A6M4AWR8"/>
<organism evidence="1 2">
    <name type="scientific">Sphingomonas lacunae</name>
    <dbReference type="NCBI Taxonomy" id="2698828"/>
    <lineage>
        <taxon>Bacteria</taxon>
        <taxon>Pseudomonadati</taxon>
        <taxon>Pseudomonadota</taxon>
        <taxon>Alphaproteobacteria</taxon>
        <taxon>Sphingomonadales</taxon>
        <taxon>Sphingomonadaceae</taxon>
        <taxon>Sphingomonas</taxon>
    </lineage>
</organism>
<dbReference type="GO" id="GO:0016746">
    <property type="term" value="F:acyltransferase activity"/>
    <property type="evidence" value="ECO:0007669"/>
    <property type="project" value="UniProtKB-KW"/>
</dbReference>
<protein>
    <submittedName>
        <fullName evidence="1">Acyltransferase</fullName>
    </submittedName>
</protein>
<dbReference type="InterPro" id="IPR011004">
    <property type="entry name" value="Trimer_LpxA-like_sf"/>
</dbReference>
<gene>
    <name evidence="1" type="ORF">GV829_10225</name>
</gene>
<dbReference type="Gene3D" id="2.160.10.10">
    <property type="entry name" value="Hexapeptide repeat proteins"/>
    <property type="match status" value="1"/>
</dbReference>
<evidence type="ECO:0000313" key="2">
    <source>
        <dbReference type="Proteomes" id="UP000503018"/>
    </source>
</evidence>